<evidence type="ECO:0000313" key="2">
    <source>
        <dbReference type="Proteomes" id="UP000308886"/>
    </source>
</evidence>
<proteinExistence type="predicted"/>
<name>A0AC61QNM7_9BACT</name>
<sequence>MNIEFRYTDEFLREAKILSKRYHSFKDDLKKFCADYANNPSLGDDLGNGIRKIRMAIASKGKGKSNGARVITFTLYIDTQNSTVYLALIYDKSKQASVSKKDILDVLRSNFLID</sequence>
<comment type="caution">
    <text evidence="1">The sequence shown here is derived from an EMBL/GenBank/DDBJ whole genome shotgun (WGS) entry which is preliminary data.</text>
</comment>
<organism evidence="1 2">
    <name type="scientific">Palleniella muris</name>
    <dbReference type="NCBI Taxonomy" id="3038145"/>
    <lineage>
        <taxon>Bacteria</taxon>
        <taxon>Pseudomonadati</taxon>
        <taxon>Bacteroidota</taxon>
        <taxon>Bacteroidia</taxon>
        <taxon>Bacteroidales</taxon>
        <taxon>Prevotellaceae</taxon>
        <taxon>Palleniella</taxon>
    </lineage>
</organism>
<gene>
    <name evidence="1" type="ORF">E5358_11250</name>
</gene>
<evidence type="ECO:0000313" key="1">
    <source>
        <dbReference type="EMBL" id="TGX81185.1"/>
    </source>
</evidence>
<dbReference type="EMBL" id="SRZC01000019">
    <property type="protein sequence ID" value="TGX81185.1"/>
    <property type="molecule type" value="Genomic_DNA"/>
</dbReference>
<dbReference type="Proteomes" id="UP000308886">
    <property type="component" value="Unassembled WGS sequence"/>
</dbReference>
<keyword evidence="2" id="KW-1185">Reference proteome</keyword>
<accession>A0AC61QNM7</accession>
<protein>
    <submittedName>
        <fullName evidence="1">Addiction module toxin RelE</fullName>
    </submittedName>
</protein>
<reference evidence="1" key="1">
    <citation type="submission" date="2019-04" db="EMBL/GenBank/DDBJ databases">
        <title>Microbes associate with the intestines of laboratory mice.</title>
        <authorList>
            <person name="Navarre W."/>
            <person name="Wong E."/>
            <person name="Huang K."/>
            <person name="Tropini C."/>
            <person name="Ng K."/>
            <person name="Yu B."/>
        </authorList>
    </citation>
    <scope>NUCLEOTIDE SEQUENCE</scope>
    <source>
        <strain evidence="1">NM73_A23</strain>
    </source>
</reference>